<evidence type="ECO:0000313" key="1">
    <source>
        <dbReference type="EMBL" id="GCE77540.1"/>
    </source>
</evidence>
<dbReference type="AlphaFoldDB" id="A0A402DTQ9"/>
<gene>
    <name evidence="1" type="ORF">CBZ_25960</name>
</gene>
<sequence length="123" mass="13534">MSVSLQYVAERTMPLAPHEEVLVARVVDEWNAALRLSAPRLSFDAPPLPPAVVLRGTTALPPHPFHALASLVHWCGALTELRRALPDAWWSVRVDGDDIPWEDGRGYALPGMDDPELLAALPR</sequence>
<comment type="caution">
    <text evidence="1">The sequence shown here is derived from an EMBL/GenBank/DDBJ whole genome shotgun (WGS) entry which is preliminary data.</text>
</comment>
<name>A0A402DTQ9_9CELL</name>
<evidence type="ECO:0000313" key="2">
    <source>
        <dbReference type="Proteomes" id="UP000289954"/>
    </source>
</evidence>
<reference evidence="1 2" key="1">
    <citation type="submission" date="2019-01" db="EMBL/GenBank/DDBJ databases">
        <title>Draft genome sequence of Cellulomonas takizawaensis strain TKZ-21.</title>
        <authorList>
            <person name="Yamamura H."/>
            <person name="Hayashi T."/>
            <person name="Hamada M."/>
            <person name="Serisawa Y."/>
            <person name="Matsuyama K."/>
            <person name="Nakagawa Y."/>
            <person name="Otoguro M."/>
            <person name="Yanagida F."/>
            <person name="Hayakawa M."/>
        </authorList>
    </citation>
    <scope>NUCLEOTIDE SEQUENCE [LARGE SCALE GENOMIC DNA]</scope>
    <source>
        <strain evidence="1 2">NBRC12680</strain>
    </source>
</reference>
<dbReference type="RefSeq" id="WP_130782152.1">
    <property type="nucleotide sequence ID" value="NZ_BIMR01000224.1"/>
</dbReference>
<dbReference type="Proteomes" id="UP000289954">
    <property type="component" value="Unassembled WGS sequence"/>
</dbReference>
<dbReference type="OrthoDB" id="3871620at2"/>
<dbReference type="EMBL" id="BIMR01000224">
    <property type="protein sequence ID" value="GCE77540.1"/>
    <property type="molecule type" value="Genomic_DNA"/>
</dbReference>
<proteinExistence type="predicted"/>
<accession>A0A402DTQ9</accession>
<protein>
    <submittedName>
        <fullName evidence="1">Uncharacterized protein</fullName>
    </submittedName>
</protein>
<organism evidence="1 2">
    <name type="scientific">Cellulomonas biazotea</name>
    <dbReference type="NCBI Taxonomy" id="1709"/>
    <lineage>
        <taxon>Bacteria</taxon>
        <taxon>Bacillati</taxon>
        <taxon>Actinomycetota</taxon>
        <taxon>Actinomycetes</taxon>
        <taxon>Micrococcales</taxon>
        <taxon>Cellulomonadaceae</taxon>
        <taxon>Cellulomonas</taxon>
    </lineage>
</organism>
<keyword evidence="2" id="KW-1185">Reference proteome</keyword>